<dbReference type="AlphaFoldDB" id="A0A7C9VCL0"/>
<evidence type="ECO:0000256" key="2">
    <source>
        <dbReference type="ARBA" id="ARBA00022448"/>
    </source>
</evidence>
<feature type="signal peptide" evidence="5">
    <location>
        <begin position="1"/>
        <end position="27"/>
    </location>
</feature>
<dbReference type="GO" id="GO:0042956">
    <property type="term" value="P:maltodextrin transmembrane transport"/>
    <property type="evidence" value="ECO:0007669"/>
    <property type="project" value="TreeGrafter"/>
</dbReference>
<evidence type="ECO:0000313" key="7">
    <source>
        <dbReference type="Proteomes" id="UP000481252"/>
    </source>
</evidence>
<comment type="similarity">
    <text evidence="1">Belongs to the bacterial solute-binding protein 1 family.</text>
</comment>
<keyword evidence="3 5" id="KW-0732">Signal</keyword>
<proteinExistence type="inferred from homology"/>
<evidence type="ECO:0000256" key="3">
    <source>
        <dbReference type="ARBA" id="ARBA00022729"/>
    </source>
</evidence>
<keyword evidence="7" id="KW-1185">Reference proteome</keyword>
<dbReference type="EMBL" id="JAAKZG010000004">
    <property type="protein sequence ID" value="NGN41630.1"/>
    <property type="molecule type" value="Genomic_DNA"/>
</dbReference>
<feature type="chain" id="PRO_5028827903" evidence="5">
    <location>
        <begin position="28"/>
        <end position="411"/>
    </location>
</feature>
<dbReference type="Proteomes" id="UP000481252">
    <property type="component" value="Unassembled WGS sequence"/>
</dbReference>
<evidence type="ECO:0000256" key="1">
    <source>
        <dbReference type="ARBA" id="ARBA00008520"/>
    </source>
</evidence>
<gene>
    <name evidence="6" type="ORF">G6N74_11165</name>
</gene>
<keyword evidence="4" id="KW-0574">Periplasm</keyword>
<dbReference type="Gene3D" id="3.40.190.10">
    <property type="entry name" value="Periplasmic binding protein-like II"/>
    <property type="match status" value="2"/>
</dbReference>
<reference evidence="6 7" key="1">
    <citation type="submission" date="2020-02" db="EMBL/GenBank/DDBJ databases">
        <title>Genome sequence of the type strain CGMCC 1.15528 of Mesorhizobium zhangyense.</title>
        <authorList>
            <person name="Gao J."/>
            <person name="Sun J."/>
        </authorList>
    </citation>
    <scope>NUCLEOTIDE SEQUENCE [LARGE SCALE GENOMIC DNA]</scope>
    <source>
        <strain evidence="6 7">CGMCC 1.15528</strain>
    </source>
</reference>
<keyword evidence="2" id="KW-0813">Transport</keyword>
<dbReference type="PANTHER" id="PTHR30061:SF50">
    <property type="entry name" value="MALTOSE_MALTODEXTRIN-BINDING PERIPLASMIC PROTEIN"/>
    <property type="match status" value="1"/>
</dbReference>
<dbReference type="CDD" id="cd13585">
    <property type="entry name" value="PBP2_TMBP_like"/>
    <property type="match status" value="1"/>
</dbReference>
<comment type="caution">
    <text evidence="6">The sequence shown here is derived from an EMBL/GenBank/DDBJ whole genome shotgun (WGS) entry which is preliminary data.</text>
</comment>
<evidence type="ECO:0000313" key="6">
    <source>
        <dbReference type="EMBL" id="NGN41630.1"/>
    </source>
</evidence>
<name>A0A7C9VCL0_9HYPH</name>
<dbReference type="GO" id="GO:1901982">
    <property type="term" value="F:maltose binding"/>
    <property type="evidence" value="ECO:0007669"/>
    <property type="project" value="TreeGrafter"/>
</dbReference>
<sequence>MTVHKFLRKSAVSAAIAIGLGLSPAMADNIVFWVNSPLASGPDAPIYAEIKAFEKETGHTVEVQPVAHMEMERNLFVALSGGAGPDVMALDIAWVAGLADAGLIADLSEKSKPFAAEYQAGPLASGRFDQRQYAMPLYTNNVALFVNDRMLKEAGIDKAPANWDEFHKAAVAMTNKDKDTYGLTFGGSRMGAFQLYSFIWENGGDIIDETGKVRVGEPGAVDAVDFLAKLYTENHAMPESVLTAGSWDEVNAPFIQERAGMLISGDWALSALEKGNPKLEFSVHPLPTGKQAATVIGGYNLAINANSSVQDASWQLARWLTGPRSVELMHKYNRLSATVAATTPEAIAALPEKQRPFMQQADAGKARPVVAAWSQIHNEIIANVWDSVLRGKPAKDAMAEAATAIQGLLGQ</sequence>
<dbReference type="Pfam" id="PF01547">
    <property type="entry name" value="SBP_bac_1"/>
    <property type="match status" value="1"/>
</dbReference>
<accession>A0A7C9VCL0</accession>
<dbReference type="InterPro" id="IPR006059">
    <property type="entry name" value="SBP"/>
</dbReference>
<dbReference type="SUPFAM" id="SSF53850">
    <property type="entry name" value="Periplasmic binding protein-like II"/>
    <property type="match status" value="1"/>
</dbReference>
<dbReference type="GO" id="GO:0015768">
    <property type="term" value="P:maltose transport"/>
    <property type="evidence" value="ECO:0007669"/>
    <property type="project" value="TreeGrafter"/>
</dbReference>
<evidence type="ECO:0000256" key="4">
    <source>
        <dbReference type="ARBA" id="ARBA00022764"/>
    </source>
</evidence>
<dbReference type="PANTHER" id="PTHR30061">
    <property type="entry name" value="MALTOSE-BINDING PERIPLASMIC PROTEIN"/>
    <property type="match status" value="1"/>
</dbReference>
<protein>
    <submittedName>
        <fullName evidence="6">Sugar ABC transporter substrate-binding protein</fullName>
    </submittedName>
</protein>
<dbReference type="RefSeq" id="WP_165117252.1">
    <property type="nucleotide sequence ID" value="NZ_JAAKZG010000004.1"/>
</dbReference>
<evidence type="ECO:0000256" key="5">
    <source>
        <dbReference type="SAM" id="SignalP"/>
    </source>
</evidence>
<dbReference type="GO" id="GO:0055052">
    <property type="term" value="C:ATP-binding cassette (ABC) transporter complex, substrate-binding subunit-containing"/>
    <property type="evidence" value="ECO:0007669"/>
    <property type="project" value="TreeGrafter"/>
</dbReference>
<organism evidence="6 7">
    <name type="scientific">Mesorhizobium zhangyense</name>
    <dbReference type="NCBI Taxonomy" id="1776730"/>
    <lineage>
        <taxon>Bacteria</taxon>
        <taxon>Pseudomonadati</taxon>
        <taxon>Pseudomonadota</taxon>
        <taxon>Alphaproteobacteria</taxon>
        <taxon>Hyphomicrobiales</taxon>
        <taxon>Phyllobacteriaceae</taxon>
        <taxon>Mesorhizobium</taxon>
    </lineage>
</organism>